<evidence type="ECO:0000313" key="10">
    <source>
        <dbReference type="EMBL" id="SOH05183.1"/>
    </source>
</evidence>
<dbReference type="Proteomes" id="UP000221734">
    <property type="component" value="Chromosome Kuenenia_stuttgartiensis_MBR1"/>
</dbReference>
<dbReference type="EMBL" id="CT573072">
    <property type="protein sequence ID" value="CAJ72013.1"/>
    <property type="molecule type" value="Genomic_DNA"/>
</dbReference>
<evidence type="ECO:0000256" key="1">
    <source>
        <dbReference type="ARBA" id="ARBA00004651"/>
    </source>
</evidence>
<reference evidence="10" key="4">
    <citation type="submission" date="2017-10" db="EMBL/GenBank/DDBJ databases">
        <authorList>
            <person name="Banno H."/>
            <person name="Chua N.-H."/>
        </authorList>
    </citation>
    <scope>NUCLEOTIDE SEQUENCE [LARGE SCALE GENOMIC DNA]</scope>
    <source>
        <strain evidence="10">Kuenenia_mbr1_ru-nijmegen</strain>
    </source>
</reference>
<feature type="transmembrane region" description="Helical" evidence="7">
    <location>
        <begin position="166"/>
        <end position="186"/>
    </location>
</feature>
<dbReference type="OrthoDB" id="9809846at2"/>
<name>Q1Q0F3_KUEST</name>
<evidence type="ECO:0000256" key="5">
    <source>
        <dbReference type="ARBA" id="ARBA00022989"/>
    </source>
</evidence>
<sequence length="201" mass="20996">MHISDGVLSPYIVITGWAVAAPSLAMSVKSLKPDKVGAYGVIAAVFFAGSTIHIPLGPFSMHLVLNGIAGLLLGWSAVTVITVGLLLQALFLGFGGLTVLGVNIAVMALPGAIIGMLGRHWMKQFSAKKRPWIGSFAGGGAVCISSVLLFVALSTTHAALAPLAKLVFWGHVPVILVEGVISYWLVHFLQKAKPSLLGILH</sequence>
<reference evidence="8" key="2">
    <citation type="submission" date="2006-01" db="EMBL/GenBank/DDBJ databases">
        <authorList>
            <person name="Genoscope"/>
        </authorList>
    </citation>
    <scope>NUCLEOTIDE SEQUENCE</scope>
</reference>
<dbReference type="KEGG" id="kst:KSMBR1_2705"/>
<evidence type="ECO:0000256" key="4">
    <source>
        <dbReference type="ARBA" id="ARBA00022692"/>
    </source>
</evidence>
<dbReference type="PANTHER" id="PTHR34229:SF1">
    <property type="entry name" value="METAL TRANSPORT PROTEIN HI_1621-RELATED"/>
    <property type="match status" value="1"/>
</dbReference>
<feature type="transmembrane region" description="Helical" evidence="7">
    <location>
        <begin position="68"/>
        <end position="91"/>
    </location>
</feature>
<keyword evidence="2" id="KW-0813">Transport</keyword>
<dbReference type="GO" id="GO:0000041">
    <property type="term" value="P:transition metal ion transport"/>
    <property type="evidence" value="ECO:0007669"/>
    <property type="project" value="InterPro"/>
</dbReference>
<keyword evidence="3" id="KW-1003">Cell membrane</keyword>
<reference evidence="12" key="3">
    <citation type="submission" date="2017-10" db="EMBL/GenBank/DDBJ databases">
        <authorList>
            <person name="Frank J."/>
        </authorList>
    </citation>
    <scope>NUCLEOTIDE SEQUENCE [LARGE SCALE GENOMIC DNA]</scope>
</reference>
<feature type="transmembrane region" description="Helical" evidence="7">
    <location>
        <begin position="131"/>
        <end position="154"/>
    </location>
</feature>
<evidence type="ECO:0000313" key="11">
    <source>
        <dbReference type="EMBL" id="SOH05192.1"/>
    </source>
</evidence>
<dbReference type="InterPro" id="IPR002751">
    <property type="entry name" value="CbiM/NikMN"/>
</dbReference>
<dbReference type="GO" id="GO:0005886">
    <property type="term" value="C:plasma membrane"/>
    <property type="evidence" value="ECO:0007669"/>
    <property type="project" value="UniProtKB-SubCell"/>
</dbReference>
<dbReference type="KEGG" id="kst:KSMBR1_2696"/>
<dbReference type="Proteomes" id="UP000501926">
    <property type="component" value="Chromosome"/>
</dbReference>
<protein>
    <submittedName>
        <fullName evidence="9">Putative metal transport protein</fullName>
    </submittedName>
</protein>
<reference evidence="9 13" key="5">
    <citation type="submission" date="2020-02" db="EMBL/GenBank/DDBJ databases">
        <title>Newly sequenced genome of strain CSTR1 showed variability in Candidatus Kuenenia stuttgartiensis genomes.</title>
        <authorList>
            <person name="Ding C."/>
            <person name="Adrian L."/>
        </authorList>
    </citation>
    <scope>NUCLEOTIDE SEQUENCE [LARGE SCALE GENOMIC DNA]</scope>
    <source>
        <strain evidence="9 13">CSTR1</strain>
    </source>
</reference>
<keyword evidence="6 7" id="KW-0472">Membrane</keyword>
<feature type="transmembrane region" description="Helical" evidence="7">
    <location>
        <begin position="37"/>
        <end position="56"/>
    </location>
</feature>
<keyword evidence="4 7" id="KW-0812">Transmembrane</keyword>
<organism evidence="8">
    <name type="scientific">Kuenenia stuttgartiensis</name>
    <dbReference type="NCBI Taxonomy" id="174633"/>
    <lineage>
        <taxon>Bacteria</taxon>
        <taxon>Pseudomonadati</taxon>
        <taxon>Planctomycetota</taxon>
        <taxon>Candidatus Brocadiia</taxon>
        <taxon>Candidatus Brocadiales</taxon>
        <taxon>Candidatus Brocadiaceae</taxon>
        <taxon>Candidatus Kuenenia</taxon>
    </lineage>
</organism>
<dbReference type="Gene3D" id="1.10.1760.20">
    <property type="match status" value="1"/>
</dbReference>
<evidence type="ECO:0000256" key="6">
    <source>
        <dbReference type="ARBA" id="ARBA00023136"/>
    </source>
</evidence>
<dbReference type="EMBL" id="LT934425">
    <property type="protein sequence ID" value="SOH05183.1"/>
    <property type="molecule type" value="Genomic_DNA"/>
</dbReference>
<proteinExistence type="predicted"/>
<dbReference type="AlphaFoldDB" id="Q1Q0F3"/>
<keyword evidence="12" id="KW-1185">Reference proteome</keyword>
<comment type="subcellular location">
    <subcellularLocation>
        <location evidence="1">Cell membrane</location>
        <topology evidence="1">Multi-pass membrane protein</topology>
    </subcellularLocation>
</comment>
<evidence type="ECO:0000313" key="9">
    <source>
        <dbReference type="EMBL" id="QII10639.1"/>
    </source>
</evidence>
<dbReference type="NCBIfam" id="NF004905">
    <property type="entry name" value="PRK06265.1-5"/>
    <property type="match status" value="1"/>
</dbReference>
<evidence type="ECO:0000256" key="3">
    <source>
        <dbReference type="ARBA" id="ARBA00022475"/>
    </source>
</evidence>
<accession>Q1Q0F3</accession>
<reference evidence="8" key="1">
    <citation type="journal article" date="2006" name="Nature">
        <title>Deciphering the evolution and metabolism of an anammox bacterium from a community genome.</title>
        <authorList>
            <person name="Strous M."/>
            <person name="Pelletier E."/>
            <person name="Mangenot S."/>
            <person name="Rattei T."/>
            <person name="Lehner A."/>
            <person name="Taylor M.W."/>
            <person name="Horn M."/>
            <person name="Daims H."/>
            <person name="Bartol-Mavel D."/>
            <person name="Wincker P."/>
            <person name="Barbe V."/>
            <person name="Fonknechten N."/>
            <person name="Vallenet D."/>
            <person name="Segurens B."/>
            <person name="Schenowitz-Truong C."/>
            <person name="Medigue C."/>
            <person name="Collingro A."/>
            <person name="Snel B."/>
            <person name="Dutilh B.E."/>
            <person name="OpDenCamp H.J.M."/>
            <person name="vanDerDrift C."/>
            <person name="Cirpus I."/>
            <person name="vanDePas-Schoonen K.T."/>
            <person name="Harhangi H.R."/>
            <person name="vanNiftrik L."/>
            <person name="Schmid M."/>
            <person name="Keltjens J."/>
            <person name="vanDeVossenberg J."/>
            <person name="Kartal B."/>
            <person name="Meier H."/>
            <person name="Frishman D."/>
            <person name="Huynen M.A."/>
            <person name="Mewes H."/>
            <person name="Weissenbach J."/>
            <person name="Jetten M.S.M."/>
            <person name="Wagner M."/>
            <person name="LePaslier D."/>
        </authorList>
    </citation>
    <scope>NUCLEOTIDE SEQUENCE</scope>
</reference>
<evidence type="ECO:0000313" key="12">
    <source>
        <dbReference type="Proteomes" id="UP000221734"/>
    </source>
</evidence>
<evidence type="ECO:0000256" key="7">
    <source>
        <dbReference type="SAM" id="Phobius"/>
    </source>
</evidence>
<evidence type="ECO:0000256" key="2">
    <source>
        <dbReference type="ARBA" id="ARBA00022448"/>
    </source>
</evidence>
<feature type="transmembrane region" description="Helical" evidence="7">
    <location>
        <begin position="97"/>
        <end position="119"/>
    </location>
</feature>
<evidence type="ECO:0000313" key="8">
    <source>
        <dbReference type="EMBL" id="CAJ72013.1"/>
    </source>
</evidence>
<dbReference type="PANTHER" id="PTHR34229">
    <property type="entry name" value="METAL TRANSPORT PROTEIN HI_1621-RELATED"/>
    <property type="match status" value="1"/>
</dbReference>
<dbReference type="EMBL" id="LT934425">
    <property type="protein sequence ID" value="SOH05192.1"/>
    <property type="molecule type" value="Genomic_DNA"/>
</dbReference>
<feature type="transmembrane region" description="Helical" evidence="7">
    <location>
        <begin position="7"/>
        <end position="25"/>
    </location>
</feature>
<gene>
    <name evidence="9" type="ORF">KsCSTR_12600</name>
    <name evidence="10" type="ORF">KSMBR1_2696</name>
    <name evidence="11" type="ORF">KSMBR1_2705</name>
    <name evidence="8" type="ORF">kustd1268</name>
</gene>
<dbReference type="Pfam" id="PF01891">
    <property type="entry name" value="CbiM"/>
    <property type="match status" value="1"/>
</dbReference>
<evidence type="ECO:0000313" key="13">
    <source>
        <dbReference type="Proteomes" id="UP000501926"/>
    </source>
</evidence>
<dbReference type="EMBL" id="CP049055">
    <property type="protein sequence ID" value="QII10639.1"/>
    <property type="molecule type" value="Genomic_DNA"/>
</dbReference>
<keyword evidence="5 7" id="KW-1133">Transmembrane helix</keyword>
<dbReference type="RefSeq" id="WP_099325805.1">
    <property type="nucleotide sequence ID" value="NZ_CP049055.1"/>
</dbReference>